<dbReference type="AlphaFoldDB" id="A0A0G0XMK6"/>
<accession>A0A0G0XMK6</accession>
<protein>
    <recommendedName>
        <fullName evidence="4">Prepilin-type N-terminal cleavage/methylation domain-containing protein</fullName>
    </recommendedName>
</protein>
<organism evidence="2 3">
    <name type="scientific">Candidatus Wolfebacteria bacterium GW2011_GWA2_42_10</name>
    <dbReference type="NCBI Taxonomy" id="1619004"/>
    <lineage>
        <taxon>Bacteria</taxon>
        <taxon>Candidatus Wolfeibacteriota</taxon>
    </lineage>
</organism>
<reference evidence="2 3" key="1">
    <citation type="journal article" date="2015" name="Nature">
        <title>rRNA introns, odd ribosomes, and small enigmatic genomes across a large radiation of phyla.</title>
        <authorList>
            <person name="Brown C.T."/>
            <person name="Hug L.A."/>
            <person name="Thomas B.C."/>
            <person name="Sharon I."/>
            <person name="Castelle C.J."/>
            <person name="Singh A."/>
            <person name="Wilkins M.J."/>
            <person name="Williams K.H."/>
            <person name="Banfield J.F."/>
        </authorList>
    </citation>
    <scope>NUCLEOTIDE SEQUENCE [LARGE SCALE GENOMIC DNA]</scope>
</reference>
<evidence type="ECO:0000313" key="2">
    <source>
        <dbReference type="EMBL" id="KKS25702.1"/>
    </source>
</evidence>
<proteinExistence type="predicted"/>
<evidence type="ECO:0000313" key="3">
    <source>
        <dbReference type="Proteomes" id="UP000034256"/>
    </source>
</evidence>
<keyword evidence="1" id="KW-0472">Membrane</keyword>
<evidence type="ECO:0000256" key="1">
    <source>
        <dbReference type="SAM" id="Phobius"/>
    </source>
</evidence>
<feature type="transmembrane region" description="Helical" evidence="1">
    <location>
        <begin position="21"/>
        <end position="44"/>
    </location>
</feature>
<keyword evidence="1" id="KW-0812">Transmembrane</keyword>
<name>A0A0G0XMK6_9BACT</name>
<gene>
    <name evidence="2" type="ORF">UU85_C0001G0132</name>
</gene>
<evidence type="ECO:0008006" key="4">
    <source>
        <dbReference type="Google" id="ProtNLM"/>
    </source>
</evidence>
<dbReference type="Proteomes" id="UP000034256">
    <property type="component" value="Unassembled WGS sequence"/>
</dbReference>
<dbReference type="EMBL" id="LCCF01000001">
    <property type="protein sequence ID" value="KKS25702.1"/>
    <property type="molecule type" value="Genomic_DNA"/>
</dbReference>
<comment type="caution">
    <text evidence="2">The sequence shown here is derived from an EMBL/GenBank/DDBJ whole genome shotgun (WGS) entry which is preliminary data.</text>
</comment>
<sequence>MRRLVEIFLRRILNNSENESGFTIVELLVVFGVIMLLTTGFIFYNRASERQLILFKEQVKIVGVLNKVKSLAIATYGETTVPCGYGVHFEAPNKIIIFKEIPAQADDLACLSVDGVYTAANLAEKQEEILLDKTIKFKELQLRDILFIPPNPLVIIDADFSKIEALIKIETLNGESERIIKVINSGQITIQ</sequence>
<keyword evidence="1" id="KW-1133">Transmembrane helix</keyword>